<evidence type="ECO:0000313" key="6">
    <source>
        <dbReference type="EMBL" id="MRX81838.1"/>
    </source>
</evidence>
<dbReference type="AlphaFoldDB" id="A0A6N7RM60"/>
<dbReference type="CDD" id="cd06170">
    <property type="entry name" value="LuxR_C_like"/>
    <property type="match status" value="1"/>
</dbReference>
<name>A0A6N7RM60_9ACTN</name>
<comment type="caution">
    <text evidence="6">The sequence shown here is derived from an EMBL/GenBank/DDBJ whole genome shotgun (WGS) entry which is preliminary data.</text>
</comment>
<dbReference type="InterPro" id="IPR036388">
    <property type="entry name" value="WH-like_DNA-bd_sf"/>
</dbReference>
<dbReference type="SUPFAM" id="SSF46894">
    <property type="entry name" value="C-terminal effector domain of the bipartite response regulators"/>
    <property type="match status" value="1"/>
</dbReference>
<dbReference type="Proteomes" id="UP000438093">
    <property type="component" value="Unassembled WGS sequence"/>
</dbReference>
<feature type="transmembrane region" description="Helical" evidence="4">
    <location>
        <begin position="160"/>
        <end position="182"/>
    </location>
</feature>
<dbReference type="Pfam" id="PF00196">
    <property type="entry name" value="GerE"/>
    <property type="match status" value="1"/>
</dbReference>
<dbReference type="PANTHER" id="PTHR44688">
    <property type="entry name" value="DNA-BINDING TRANSCRIPTIONAL ACTIVATOR DEVR_DOSR"/>
    <property type="match status" value="1"/>
</dbReference>
<keyword evidence="1" id="KW-0805">Transcription regulation</keyword>
<evidence type="ECO:0000256" key="3">
    <source>
        <dbReference type="ARBA" id="ARBA00023163"/>
    </source>
</evidence>
<evidence type="ECO:0000313" key="7">
    <source>
        <dbReference type="Proteomes" id="UP000438093"/>
    </source>
</evidence>
<dbReference type="PRINTS" id="PR00038">
    <property type="entry name" value="HTHLUXR"/>
</dbReference>
<accession>A0A6N7RM60</accession>
<keyword evidence="4" id="KW-0812">Transmembrane</keyword>
<feature type="transmembrane region" description="Helical" evidence="4">
    <location>
        <begin position="75"/>
        <end position="98"/>
    </location>
</feature>
<feature type="transmembrane region" description="Helical" evidence="4">
    <location>
        <begin position="290"/>
        <end position="313"/>
    </location>
</feature>
<keyword evidence="2" id="KW-0238">DNA-binding</keyword>
<reference evidence="7" key="1">
    <citation type="submission" date="2019-08" db="EMBL/GenBank/DDBJ databases">
        <title>Arthrobacter sp. nov., isolated from plateau pika and Tibetan wild ass.</title>
        <authorList>
            <person name="Ge Y."/>
        </authorList>
    </citation>
    <scope>NUCLEOTIDE SEQUENCE [LARGE SCALE GENOMIC DNA]</scope>
    <source>
        <strain evidence="7">HF-4214</strain>
    </source>
</reference>
<evidence type="ECO:0000259" key="5">
    <source>
        <dbReference type="PROSITE" id="PS50043"/>
    </source>
</evidence>
<sequence length="502" mass="54140">MGNHRSSDRMVSMGVVMTSAGGDRVGSTTSGKKKTTAMQKGEMLLIAAYCLSCCEIFFLYRNFRIPSEYLESITIPLFGSFVAVISALALCLALLVVYRAFGKKIDNDHYLVAACVCSSLAPLLQLIVGHALRQSWAIIPCIALTAAGFVCFLPEMVRRLASVGVSCSVRCNIAACVALLVVAPLSSLVPMEVFILVMCLNPALTLYCLRASSSASTSVTSVEVKEGQKVPKILLLTIIAACVMEGVVAAVDHAKMGDDAKIVVFSLAYVVSAALMFAVLLRSRSNYNNAIFRVCFPIMAAGVSLFVFEGALALNVGTFIFLVGRQLFAATILALVVYLVRYLGSDYYLLSVSSVVGAMLGSCVGLALFSYCGQTGSAAILPPTFLVYLLLGVLLVAIYLMSASNLKTRWGMVAIDDSEERVGLTFEQSCLILAEKWGLTKRESEIVALMVKGRDKQSIAEKLYISDGTVKVHTRNIYQKMGIHSKQELIDLVESTEDSIKE</sequence>
<evidence type="ECO:0000256" key="2">
    <source>
        <dbReference type="ARBA" id="ARBA00023125"/>
    </source>
</evidence>
<feature type="transmembrane region" description="Helical" evidence="4">
    <location>
        <begin position="347"/>
        <end position="368"/>
    </location>
</feature>
<keyword evidence="4" id="KW-0472">Membrane</keyword>
<feature type="domain" description="HTH luxR-type" evidence="5">
    <location>
        <begin position="432"/>
        <end position="497"/>
    </location>
</feature>
<feature type="transmembrane region" description="Helical" evidence="4">
    <location>
        <begin position="262"/>
        <end position="281"/>
    </location>
</feature>
<proteinExistence type="predicted"/>
<feature type="transmembrane region" description="Helical" evidence="4">
    <location>
        <begin position="319"/>
        <end position="340"/>
    </location>
</feature>
<keyword evidence="7" id="KW-1185">Reference proteome</keyword>
<dbReference type="GO" id="GO:0006355">
    <property type="term" value="P:regulation of DNA-templated transcription"/>
    <property type="evidence" value="ECO:0007669"/>
    <property type="project" value="InterPro"/>
</dbReference>
<gene>
    <name evidence="6" type="ORF">GJG86_04960</name>
</gene>
<dbReference type="InterPro" id="IPR000792">
    <property type="entry name" value="Tscrpt_reg_LuxR_C"/>
</dbReference>
<feature type="transmembrane region" description="Helical" evidence="4">
    <location>
        <begin position="230"/>
        <end position="250"/>
    </location>
</feature>
<organism evidence="6 7">
    <name type="scientific">Eggerthella guodeyinii</name>
    <dbReference type="NCBI Taxonomy" id="2690837"/>
    <lineage>
        <taxon>Bacteria</taxon>
        <taxon>Bacillati</taxon>
        <taxon>Actinomycetota</taxon>
        <taxon>Coriobacteriia</taxon>
        <taxon>Eggerthellales</taxon>
        <taxon>Eggerthellaceae</taxon>
        <taxon>Eggerthella</taxon>
    </lineage>
</organism>
<dbReference type="SMART" id="SM00421">
    <property type="entry name" value="HTH_LUXR"/>
    <property type="match status" value="1"/>
</dbReference>
<protein>
    <recommendedName>
        <fullName evidence="5">HTH luxR-type domain-containing protein</fullName>
    </recommendedName>
</protein>
<dbReference type="EMBL" id="VTFY01000002">
    <property type="protein sequence ID" value="MRX81838.1"/>
    <property type="molecule type" value="Genomic_DNA"/>
</dbReference>
<evidence type="ECO:0000256" key="1">
    <source>
        <dbReference type="ARBA" id="ARBA00023015"/>
    </source>
</evidence>
<evidence type="ECO:0000256" key="4">
    <source>
        <dbReference type="SAM" id="Phobius"/>
    </source>
</evidence>
<dbReference type="InterPro" id="IPR016032">
    <property type="entry name" value="Sig_transdc_resp-reg_C-effctor"/>
</dbReference>
<keyword evidence="4" id="KW-1133">Transmembrane helix</keyword>
<feature type="transmembrane region" description="Helical" evidence="4">
    <location>
        <begin position="134"/>
        <end position="153"/>
    </location>
</feature>
<keyword evidence="3" id="KW-0804">Transcription</keyword>
<dbReference type="GO" id="GO:0003677">
    <property type="term" value="F:DNA binding"/>
    <property type="evidence" value="ECO:0007669"/>
    <property type="project" value="UniProtKB-KW"/>
</dbReference>
<dbReference type="Gene3D" id="1.10.10.10">
    <property type="entry name" value="Winged helix-like DNA-binding domain superfamily/Winged helix DNA-binding domain"/>
    <property type="match status" value="1"/>
</dbReference>
<feature type="transmembrane region" description="Helical" evidence="4">
    <location>
        <begin position="110"/>
        <end position="128"/>
    </location>
</feature>
<feature type="transmembrane region" description="Helical" evidence="4">
    <location>
        <begin position="188"/>
        <end position="209"/>
    </location>
</feature>
<feature type="transmembrane region" description="Helical" evidence="4">
    <location>
        <begin position="43"/>
        <end position="63"/>
    </location>
</feature>
<dbReference type="PROSITE" id="PS50043">
    <property type="entry name" value="HTH_LUXR_2"/>
    <property type="match status" value="1"/>
</dbReference>
<feature type="transmembrane region" description="Helical" evidence="4">
    <location>
        <begin position="380"/>
        <end position="402"/>
    </location>
</feature>
<dbReference type="PANTHER" id="PTHR44688:SF16">
    <property type="entry name" value="DNA-BINDING TRANSCRIPTIONAL ACTIVATOR DEVR_DOSR"/>
    <property type="match status" value="1"/>
</dbReference>